<keyword evidence="5" id="KW-0804">Transcription</keyword>
<sequence length="247" mass="27038">MQNRSDKRSGAEISNADDSGEGETAACSEDKQRGLRVKGNPHPVYRGVRMRTWGKWVSEIREPKKKSRIWLGTFPTPEMAARAHDVAALTLKGESAILNFPHLASSLPRPATLSTRDIQEAAAAAAAAFHTPSEEDHNEDRSLDPAVTNTEAVHPESNINEKAAAAAACVSNSAWISSFLSENESTIIDDDILFDLPNFLGNMAEALLVAPPWFLEQEELYGNTYAADHFYDGNGSIYAETSLWNYS</sequence>
<dbReference type="GO" id="GO:0005634">
    <property type="term" value="C:nucleus"/>
    <property type="evidence" value="ECO:0007669"/>
    <property type="project" value="UniProtKB-SubCell"/>
</dbReference>
<keyword evidence="3" id="KW-0238">DNA-binding</keyword>
<name>B8LM17_PICSI</name>
<dbReference type="InterPro" id="IPR051032">
    <property type="entry name" value="AP2/ERF_TF_ERF_subfamily"/>
</dbReference>
<feature type="compositionally biased region" description="Basic and acidic residues" evidence="8">
    <location>
        <begin position="1"/>
        <end position="10"/>
    </location>
</feature>
<organism evidence="10">
    <name type="scientific">Picea sitchensis</name>
    <name type="common">Sitka spruce</name>
    <name type="synonym">Pinus sitchensis</name>
    <dbReference type="NCBI Taxonomy" id="3332"/>
    <lineage>
        <taxon>Eukaryota</taxon>
        <taxon>Viridiplantae</taxon>
        <taxon>Streptophyta</taxon>
        <taxon>Embryophyta</taxon>
        <taxon>Tracheophyta</taxon>
        <taxon>Spermatophyta</taxon>
        <taxon>Pinopsida</taxon>
        <taxon>Pinidae</taxon>
        <taxon>Conifers I</taxon>
        <taxon>Pinales</taxon>
        <taxon>Pinaceae</taxon>
        <taxon>Picea</taxon>
    </lineage>
</organism>
<evidence type="ECO:0000313" key="10">
    <source>
        <dbReference type="EMBL" id="ABR16697.1"/>
    </source>
</evidence>
<dbReference type="AlphaFoldDB" id="B8LM17"/>
<dbReference type="OMA" id="TEVAWRV"/>
<dbReference type="EMBL" id="EF676815">
    <property type="protein sequence ID" value="ABR16697.1"/>
    <property type="molecule type" value="mRNA"/>
</dbReference>
<evidence type="ECO:0000256" key="1">
    <source>
        <dbReference type="ARBA" id="ARBA00004123"/>
    </source>
</evidence>
<comment type="subcellular location">
    <subcellularLocation>
        <location evidence="1">Nucleus</location>
    </subcellularLocation>
</comment>
<feature type="region of interest" description="Disordered" evidence="8">
    <location>
        <begin position="1"/>
        <end position="40"/>
    </location>
</feature>
<evidence type="ECO:0000256" key="6">
    <source>
        <dbReference type="ARBA" id="ARBA00023242"/>
    </source>
</evidence>
<dbReference type="SMART" id="SM00380">
    <property type="entry name" value="AP2"/>
    <property type="match status" value="1"/>
</dbReference>
<dbReference type="GO" id="GO:0003677">
    <property type="term" value="F:DNA binding"/>
    <property type="evidence" value="ECO:0007669"/>
    <property type="project" value="UniProtKB-KW"/>
</dbReference>
<evidence type="ECO:0000256" key="8">
    <source>
        <dbReference type="SAM" id="MobiDB-lite"/>
    </source>
</evidence>
<accession>B8LM17</accession>
<keyword evidence="4" id="KW-0010">Activator</keyword>
<feature type="domain" description="AP2/ERF" evidence="9">
    <location>
        <begin position="44"/>
        <end position="101"/>
    </location>
</feature>
<dbReference type="InterPro" id="IPR016177">
    <property type="entry name" value="DNA-bd_dom_sf"/>
</dbReference>
<evidence type="ECO:0000256" key="3">
    <source>
        <dbReference type="ARBA" id="ARBA00023125"/>
    </source>
</evidence>
<reference evidence="10" key="1">
    <citation type="submission" date="2007-06" db="EMBL/GenBank/DDBJ databases">
        <title>Full length cDNA sequences from Sitka Spruce (Picea sitchensis).</title>
        <authorList>
            <person name="Ralph S.G."/>
            <person name="Chun H.E."/>
            <person name="Liao N."/>
            <person name="Ali J."/>
            <person name="Reid K."/>
            <person name="Kolosova N."/>
            <person name="Cooper N."/>
            <person name="Cullis C."/>
            <person name="Jancsik S."/>
            <person name="Moore R."/>
            <person name="Mayo M."/>
            <person name="Wagner S."/>
            <person name="Holt R.A."/>
            <person name="Jones S.J.M."/>
            <person name="Marra M.A."/>
            <person name="Ritland C.E."/>
            <person name="Ritland K."/>
            <person name="Bohlmann J."/>
        </authorList>
    </citation>
    <scope>NUCLEOTIDE SEQUENCE</scope>
    <source>
        <tissue evidence="10">Green portion of the leader tissue</tissue>
    </source>
</reference>
<evidence type="ECO:0000256" key="7">
    <source>
        <dbReference type="ARBA" id="ARBA00024343"/>
    </source>
</evidence>
<dbReference type="CDD" id="cd00018">
    <property type="entry name" value="AP2"/>
    <property type="match status" value="1"/>
</dbReference>
<dbReference type="Pfam" id="PF00847">
    <property type="entry name" value="AP2"/>
    <property type="match status" value="1"/>
</dbReference>
<dbReference type="PANTHER" id="PTHR31985">
    <property type="entry name" value="ETHYLENE-RESPONSIVE TRANSCRIPTION FACTOR ERF042-RELATED"/>
    <property type="match status" value="1"/>
</dbReference>
<dbReference type="Gene3D" id="3.30.730.10">
    <property type="entry name" value="AP2/ERF domain"/>
    <property type="match status" value="1"/>
</dbReference>
<evidence type="ECO:0000256" key="5">
    <source>
        <dbReference type="ARBA" id="ARBA00023163"/>
    </source>
</evidence>
<dbReference type="InterPro" id="IPR001471">
    <property type="entry name" value="AP2/ERF_dom"/>
</dbReference>
<dbReference type="PANTHER" id="PTHR31985:SF292">
    <property type="entry name" value="AP2_ERF DOMAIN-CONTAINING PROTEIN"/>
    <property type="match status" value="1"/>
</dbReference>
<protein>
    <recommendedName>
        <fullName evidence="9">AP2/ERF domain-containing protein</fullName>
    </recommendedName>
</protein>
<dbReference type="PRINTS" id="PR00367">
    <property type="entry name" value="ETHRSPELEMNT"/>
</dbReference>
<dbReference type="SUPFAM" id="SSF54171">
    <property type="entry name" value="DNA-binding domain"/>
    <property type="match status" value="1"/>
</dbReference>
<dbReference type="FunFam" id="3.30.730.10:FF:000001">
    <property type="entry name" value="Ethylene-responsive transcription factor 2"/>
    <property type="match status" value="1"/>
</dbReference>
<keyword evidence="2" id="KW-0805">Transcription regulation</keyword>
<dbReference type="PROSITE" id="PS51032">
    <property type="entry name" value="AP2_ERF"/>
    <property type="match status" value="1"/>
</dbReference>
<proteinExistence type="evidence at transcript level"/>
<evidence type="ECO:0000256" key="4">
    <source>
        <dbReference type="ARBA" id="ARBA00023159"/>
    </source>
</evidence>
<evidence type="ECO:0000259" key="9">
    <source>
        <dbReference type="PROSITE" id="PS51032"/>
    </source>
</evidence>
<keyword evidence="6" id="KW-0539">Nucleus</keyword>
<dbReference type="GO" id="GO:0003700">
    <property type="term" value="F:DNA-binding transcription factor activity"/>
    <property type="evidence" value="ECO:0007669"/>
    <property type="project" value="InterPro"/>
</dbReference>
<comment type="similarity">
    <text evidence="7">Belongs to the AP2/ERF transcription factor family. ERF subfamily.</text>
</comment>
<evidence type="ECO:0000256" key="2">
    <source>
        <dbReference type="ARBA" id="ARBA00023015"/>
    </source>
</evidence>
<dbReference type="InterPro" id="IPR036955">
    <property type="entry name" value="AP2/ERF_dom_sf"/>
</dbReference>